<dbReference type="Proteomes" id="UP000077051">
    <property type="component" value="Unassembled WGS sequence"/>
</dbReference>
<dbReference type="STRING" id="747725.A0A168PTG6"/>
<gene>
    <name evidence="3" type="ORF">MUCCIDRAFT_182375</name>
</gene>
<organism evidence="3 4">
    <name type="scientific">Mucor lusitanicus CBS 277.49</name>
    <dbReference type="NCBI Taxonomy" id="747725"/>
    <lineage>
        <taxon>Eukaryota</taxon>
        <taxon>Fungi</taxon>
        <taxon>Fungi incertae sedis</taxon>
        <taxon>Mucoromycota</taxon>
        <taxon>Mucoromycotina</taxon>
        <taxon>Mucoromycetes</taxon>
        <taxon>Mucorales</taxon>
        <taxon>Mucorineae</taxon>
        <taxon>Mucoraceae</taxon>
        <taxon>Mucor</taxon>
    </lineage>
</organism>
<dbReference type="Gene3D" id="3.40.50.150">
    <property type="entry name" value="Vaccinia Virus protein VP39"/>
    <property type="match status" value="1"/>
</dbReference>
<name>A0A168PTG6_MUCCL</name>
<dbReference type="EMBL" id="AMYB01000001">
    <property type="protein sequence ID" value="OAD08198.1"/>
    <property type="molecule type" value="Genomic_DNA"/>
</dbReference>
<dbReference type="InterPro" id="IPR041698">
    <property type="entry name" value="Methyltransf_25"/>
</dbReference>
<protein>
    <recommendedName>
        <fullName evidence="2">Methyltransferase domain-containing protein</fullName>
    </recommendedName>
</protein>
<feature type="domain" description="Methyltransferase" evidence="2">
    <location>
        <begin position="132"/>
        <end position="223"/>
    </location>
</feature>
<reference evidence="3 4" key="1">
    <citation type="submission" date="2015-06" db="EMBL/GenBank/DDBJ databases">
        <title>Expansion of signal transduction pathways in fungi by whole-genome duplication.</title>
        <authorList>
            <consortium name="DOE Joint Genome Institute"/>
            <person name="Corrochano L.M."/>
            <person name="Kuo A."/>
            <person name="Marcet-Houben M."/>
            <person name="Polaino S."/>
            <person name="Salamov A."/>
            <person name="Villalobos J.M."/>
            <person name="Alvarez M.I."/>
            <person name="Avalos J."/>
            <person name="Benito E.P."/>
            <person name="Benoit I."/>
            <person name="Burger G."/>
            <person name="Camino L.P."/>
            <person name="Canovas D."/>
            <person name="Cerda-Olmedo E."/>
            <person name="Cheng J.-F."/>
            <person name="Dominguez A."/>
            <person name="Elias M."/>
            <person name="Eslava A.P."/>
            <person name="Glaser F."/>
            <person name="Grimwood J."/>
            <person name="Gutierrez G."/>
            <person name="Heitman J."/>
            <person name="Henrissat B."/>
            <person name="Iturriaga E.A."/>
            <person name="Lang B.F."/>
            <person name="Lavin J.L."/>
            <person name="Lee S."/>
            <person name="Li W."/>
            <person name="Lindquist E."/>
            <person name="Lopez-Garcia S."/>
            <person name="Luque E.M."/>
            <person name="Marcos A.T."/>
            <person name="Martin J."/>
            <person name="Mccluskey K."/>
            <person name="Medina H.R."/>
            <person name="Miralles-Duran A."/>
            <person name="Miyazaki A."/>
            <person name="Munoz-Torres E."/>
            <person name="Oguiza J.A."/>
            <person name="Ohm R."/>
            <person name="Olmedo M."/>
            <person name="Orejas M."/>
            <person name="Ortiz-Castellanos L."/>
            <person name="Pisabarro A.G."/>
            <person name="Rodriguez-Romero J."/>
            <person name="Ruiz-Herrera J."/>
            <person name="Ruiz-Vazquez R."/>
            <person name="Sanz C."/>
            <person name="Schackwitz W."/>
            <person name="Schmutz J."/>
            <person name="Shahriari M."/>
            <person name="Shelest E."/>
            <person name="Silva-Franco F."/>
            <person name="Soanes D."/>
            <person name="Syed K."/>
            <person name="Tagua V.G."/>
            <person name="Talbot N.J."/>
            <person name="Thon M."/>
            <person name="De Vries R.P."/>
            <person name="Wiebenga A."/>
            <person name="Yadav J.S."/>
            <person name="Braun E.L."/>
            <person name="Baker S."/>
            <person name="Garre V."/>
            <person name="Horwitz B."/>
            <person name="Torres-Martinez S."/>
            <person name="Idnurm A."/>
            <person name="Herrera-Estrella A."/>
            <person name="Gabaldon T."/>
            <person name="Grigoriev I.V."/>
        </authorList>
    </citation>
    <scope>NUCLEOTIDE SEQUENCE [LARGE SCALE GENOMIC DNA]</scope>
    <source>
        <strain evidence="3 4">CBS 277.49</strain>
    </source>
</reference>
<feature type="region of interest" description="Disordered" evidence="1">
    <location>
        <begin position="20"/>
        <end position="67"/>
    </location>
</feature>
<feature type="compositionally biased region" description="Polar residues" evidence="1">
    <location>
        <begin position="37"/>
        <end position="46"/>
    </location>
</feature>
<keyword evidence="4" id="KW-1185">Reference proteome</keyword>
<evidence type="ECO:0000313" key="4">
    <source>
        <dbReference type="Proteomes" id="UP000077051"/>
    </source>
</evidence>
<accession>A0A168PTG6</accession>
<dbReference type="InterPro" id="IPR029063">
    <property type="entry name" value="SAM-dependent_MTases_sf"/>
</dbReference>
<dbReference type="SUPFAM" id="SSF53335">
    <property type="entry name" value="S-adenosyl-L-methionine-dependent methyltransferases"/>
    <property type="match status" value="1"/>
</dbReference>
<proteinExistence type="predicted"/>
<dbReference type="PANTHER" id="PTHR43591">
    <property type="entry name" value="METHYLTRANSFERASE"/>
    <property type="match status" value="1"/>
</dbReference>
<feature type="compositionally biased region" description="Basic and acidic residues" evidence="1">
    <location>
        <begin position="20"/>
        <end position="32"/>
    </location>
</feature>
<feature type="compositionally biased region" description="Low complexity" evidence="1">
    <location>
        <begin position="47"/>
        <end position="63"/>
    </location>
</feature>
<dbReference type="VEuPathDB" id="FungiDB:MUCCIDRAFT_182375"/>
<dbReference type="GO" id="GO:0008168">
    <property type="term" value="F:methyltransferase activity"/>
    <property type="evidence" value="ECO:0007669"/>
    <property type="project" value="TreeGrafter"/>
</dbReference>
<comment type="caution">
    <text evidence="3">The sequence shown here is derived from an EMBL/GenBank/DDBJ whole genome shotgun (WGS) entry which is preliminary data.</text>
</comment>
<dbReference type="AlphaFoldDB" id="A0A168PTG6"/>
<dbReference type="PANTHER" id="PTHR43591:SF24">
    <property type="entry name" value="2-METHOXY-6-POLYPRENYL-1,4-BENZOQUINOL METHYLASE, MITOCHONDRIAL"/>
    <property type="match status" value="1"/>
</dbReference>
<evidence type="ECO:0000313" key="3">
    <source>
        <dbReference type="EMBL" id="OAD08198.1"/>
    </source>
</evidence>
<sequence>MSSLMGVFSSLKNLFNKREVKRSSTLKSEKPNRNSKKSSISTVQSNVKSISSKGTVSSPTSSSRQFASTNSGYTFQYRDGRRYHTDEEVAYVLPNDDDEADRVHEQHWILRAALQCNYHAPVTKMLEEGITVLDSGCGPATWAFEMGETYPRSKFHGIDASCVFPEDIKPANVEFVIGNVAKHIPFNDGTFDYVHQRLLFLGLTASDWESTLKELYRVMKPGGYIDLAEPDVQALLTAGPSMFKLQTTLSDMSKARGMVPKIALELEDRLLKAGFVNPVVRRVDIPLNHSGKVGELLWGDYKHAYMNIRPVMAKSNPEFEDEKVYREFIDKCGEETKQTKGCLGWVAVYAQKPLN</sequence>
<evidence type="ECO:0000256" key="1">
    <source>
        <dbReference type="SAM" id="MobiDB-lite"/>
    </source>
</evidence>
<dbReference type="Pfam" id="PF13649">
    <property type="entry name" value="Methyltransf_25"/>
    <property type="match status" value="1"/>
</dbReference>
<dbReference type="OrthoDB" id="2013972at2759"/>
<dbReference type="CDD" id="cd02440">
    <property type="entry name" value="AdoMet_MTases"/>
    <property type="match status" value="1"/>
</dbReference>
<evidence type="ECO:0000259" key="2">
    <source>
        <dbReference type="Pfam" id="PF13649"/>
    </source>
</evidence>